<evidence type="ECO:0000313" key="3">
    <source>
        <dbReference type="Proteomes" id="UP000813385"/>
    </source>
</evidence>
<name>A0A8K0TRZ8_9PEZI</name>
<dbReference type="InterPro" id="IPR003347">
    <property type="entry name" value="JmjC_dom"/>
</dbReference>
<dbReference type="GO" id="GO:0010468">
    <property type="term" value="P:regulation of gene expression"/>
    <property type="evidence" value="ECO:0007669"/>
    <property type="project" value="TreeGrafter"/>
</dbReference>
<organism evidence="2 3">
    <name type="scientific">Plectosphaerella cucumerina</name>
    <dbReference type="NCBI Taxonomy" id="40658"/>
    <lineage>
        <taxon>Eukaryota</taxon>
        <taxon>Fungi</taxon>
        <taxon>Dikarya</taxon>
        <taxon>Ascomycota</taxon>
        <taxon>Pezizomycotina</taxon>
        <taxon>Sordariomycetes</taxon>
        <taxon>Hypocreomycetidae</taxon>
        <taxon>Glomerellales</taxon>
        <taxon>Plectosphaerellaceae</taxon>
        <taxon>Plectosphaerella</taxon>
    </lineage>
</organism>
<feature type="domain" description="JmjC" evidence="1">
    <location>
        <begin position="6"/>
        <end position="176"/>
    </location>
</feature>
<reference evidence="2" key="1">
    <citation type="journal article" date="2021" name="Nat. Commun.">
        <title>Genetic determinants of endophytism in the Arabidopsis root mycobiome.</title>
        <authorList>
            <person name="Mesny F."/>
            <person name="Miyauchi S."/>
            <person name="Thiergart T."/>
            <person name="Pickel B."/>
            <person name="Atanasova L."/>
            <person name="Karlsson M."/>
            <person name="Huettel B."/>
            <person name="Barry K.W."/>
            <person name="Haridas S."/>
            <person name="Chen C."/>
            <person name="Bauer D."/>
            <person name="Andreopoulos W."/>
            <person name="Pangilinan J."/>
            <person name="LaButti K."/>
            <person name="Riley R."/>
            <person name="Lipzen A."/>
            <person name="Clum A."/>
            <person name="Drula E."/>
            <person name="Henrissat B."/>
            <person name="Kohler A."/>
            <person name="Grigoriev I.V."/>
            <person name="Martin F.M."/>
            <person name="Hacquard S."/>
        </authorList>
    </citation>
    <scope>NUCLEOTIDE SEQUENCE</scope>
    <source>
        <strain evidence="2">MPI-CAGE-AT-0016</strain>
    </source>
</reference>
<dbReference type="GO" id="GO:0032452">
    <property type="term" value="F:histone demethylase activity"/>
    <property type="evidence" value="ECO:0007669"/>
    <property type="project" value="TreeGrafter"/>
</dbReference>
<dbReference type="SMART" id="SM00558">
    <property type="entry name" value="JmjC"/>
    <property type="match status" value="1"/>
</dbReference>
<accession>A0A8K0TRZ8</accession>
<dbReference type="Proteomes" id="UP000813385">
    <property type="component" value="Unassembled WGS sequence"/>
</dbReference>
<comment type="caution">
    <text evidence="2">The sequence shown here is derived from an EMBL/GenBank/DDBJ whole genome shotgun (WGS) entry which is preliminary data.</text>
</comment>
<dbReference type="AlphaFoldDB" id="A0A8K0TRZ8"/>
<evidence type="ECO:0000259" key="1">
    <source>
        <dbReference type="PROSITE" id="PS51184"/>
    </source>
</evidence>
<proteinExistence type="predicted"/>
<dbReference type="Gene3D" id="2.60.120.650">
    <property type="entry name" value="Cupin"/>
    <property type="match status" value="1"/>
</dbReference>
<dbReference type="Pfam" id="PF02373">
    <property type="entry name" value="JmjC"/>
    <property type="match status" value="1"/>
</dbReference>
<evidence type="ECO:0000313" key="2">
    <source>
        <dbReference type="EMBL" id="KAH7377110.1"/>
    </source>
</evidence>
<dbReference type="PANTHER" id="PTHR10694">
    <property type="entry name" value="LYSINE-SPECIFIC DEMETHYLASE"/>
    <property type="match status" value="1"/>
</dbReference>
<dbReference type="GO" id="GO:0005634">
    <property type="term" value="C:nucleus"/>
    <property type="evidence" value="ECO:0007669"/>
    <property type="project" value="TreeGrafter"/>
</dbReference>
<dbReference type="PROSITE" id="PS51184">
    <property type="entry name" value="JMJC"/>
    <property type="match status" value="1"/>
</dbReference>
<protein>
    <recommendedName>
        <fullName evidence="1">JmjC domain-containing protein</fullName>
    </recommendedName>
</protein>
<keyword evidence="3" id="KW-1185">Reference proteome</keyword>
<dbReference type="GO" id="GO:0000785">
    <property type="term" value="C:chromatin"/>
    <property type="evidence" value="ECO:0007669"/>
    <property type="project" value="TreeGrafter"/>
</dbReference>
<gene>
    <name evidence="2" type="ORF">B0T11DRAFT_324939</name>
</gene>
<sequence length="184" mass="20246">MATSPPKGPIPYYVGPTPSTAFENVMSAGAQLDELVELPGVNTLYCHLGKKASGTALYCEDAALRSCNLVVGPAYKIWLMVHPDDSEKLEKLVRRYGAMTDCGQAVCHLNLFLPPSVLEQACIRFEVIVAGQTDLVVTRPRQYHLIVHFTDCLAVSINYLYPGEPVFPEDMTPTATPDFARWEA</sequence>
<dbReference type="SUPFAM" id="SSF51197">
    <property type="entry name" value="Clavaminate synthase-like"/>
    <property type="match status" value="1"/>
</dbReference>
<dbReference type="OrthoDB" id="1678912at2759"/>
<dbReference type="EMBL" id="JAGPXD010000001">
    <property type="protein sequence ID" value="KAH7377110.1"/>
    <property type="molecule type" value="Genomic_DNA"/>
</dbReference>